<evidence type="ECO:0000259" key="3">
    <source>
        <dbReference type="PROSITE" id="PS50102"/>
    </source>
</evidence>
<dbReference type="SUPFAM" id="SSF54928">
    <property type="entry name" value="RNA-binding domain, RBD"/>
    <property type="match status" value="1"/>
</dbReference>
<evidence type="ECO:0000256" key="2">
    <source>
        <dbReference type="SAM" id="Phobius"/>
    </source>
</evidence>
<dbReference type="Proteomes" id="UP000585614">
    <property type="component" value="Unassembled WGS sequence"/>
</dbReference>
<keyword evidence="1" id="KW-0694">RNA-binding</keyword>
<dbReference type="GO" id="GO:0003723">
    <property type="term" value="F:RNA binding"/>
    <property type="evidence" value="ECO:0007669"/>
    <property type="project" value="UniProtKB-UniRule"/>
</dbReference>
<dbReference type="SMART" id="SM00360">
    <property type="entry name" value="RRM"/>
    <property type="match status" value="1"/>
</dbReference>
<evidence type="ECO:0000256" key="1">
    <source>
        <dbReference type="PROSITE-ProRule" id="PRU00176"/>
    </source>
</evidence>
<dbReference type="PROSITE" id="PS50102">
    <property type="entry name" value="RRM"/>
    <property type="match status" value="1"/>
</dbReference>
<comment type="caution">
    <text evidence="4">The sequence shown here is derived from an EMBL/GenBank/DDBJ whole genome shotgun (WGS) entry which is preliminary data.</text>
</comment>
<evidence type="ECO:0000313" key="4">
    <source>
        <dbReference type="EMBL" id="KAF6357584.1"/>
    </source>
</evidence>
<keyword evidence="2" id="KW-0812">Transmembrane</keyword>
<organism evidence="4 5">
    <name type="scientific">Rhinolophus ferrumequinum</name>
    <name type="common">Greater horseshoe bat</name>
    <dbReference type="NCBI Taxonomy" id="59479"/>
    <lineage>
        <taxon>Eukaryota</taxon>
        <taxon>Metazoa</taxon>
        <taxon>Chordata</taxon>
        <taxon>Craniata</taxon>
        <taxon>Vertebrata</taxon>
        <taxon>Euteleostomi</taxon>
        <taxon>Mammalia</taxon>
        <taxon>Eutheria</taxon>
        <taxon>Laurasiatheria</taxon>
        <taxon>Chiroptera</taxon>
        <taxon>Yinpterochiroptera</taxon>
        <taxon>Rhinolophoidea</taxon>
        <taxon>Rhinolophidae</taxon>
        <taxon>Rhinolophinae</taxon>
        <taxon>Rhinolophus</taxon>
    </lineage>
</organism>
<dbReference type="InterPro" id="IPR000504">
    <property type="entry name" value="RRM_dom"/>
</dbReference>
<dbReference type="InterPro" id="IPR035979">
    <property type="entry name" value="RBD_domain_sf"/>
</dbReference>
<dbReference type="PANTHER" id="PTHR32343">
    <property type="entry name" value="SERINE/ARGININE-RICH SPLICING FACTOR"/>
    <property type="match status" value="1"/>
</dbReference>
<keyword evidence="2" id="KW-0472">Membrane</keyword>
<protein>
    <submittedName>
        <fullName evidence="4">Splicing regulatory glutamic acid and lysine rich protein 1</fullName>
    </submittedName>
</protein>
<feature type="domain" description="RRM" evidence="3">
    <location>
        <begin position="19"/>
        <end position="98"/>
    </location>
</feature>
<dbReference type="FunFam" id="3.30.70.330:FF:000084">
    <property type="entry name" value="Serine/arginine-rich splicing factor 11 isoform 1"/>
    <property type="match status" value="1"/>
</dbReference>
<reference evidence="4 5" key="1">
    <citation type="journal article" date="2020" name="Nature">
        <title>Six reference-quality genomes reveal evolution of bat adaptations.</title>
        <authorList>
            <person name="Jebb D."/>
            <person name="Huang Z."/>
            <person name="Pippel M."/>
            <person name="Hughes G.M."/>
            <person name="Lavrichenko K."/>
            <person name="Devanna P."/>
            <person name="Winkler S."/>
            <person name="Jermiin L.S."/>
            <person name="Skirmuntt E.C."/>
            <person name="Katzourakis A."/>
            <person name="Burkitt-Gray L."/>
            <person name="Ray D.A."/>
            <person name="Sullivan K.A.M."/>
            <person name="Roscito J.G."/>
            <person name="Kirilenko B.M."/>
            <person name="Davalos L.M."/>
            <person name="Corthals A.P."/>
            <person name="Power M.L."/>
            <person name="Jones G."/>
            <person name="Ransome R.D."/>
            <person name="Dechmann D.K.N."/>
            <person name="Locatelli A.G."/>
            <person name="Puechmaille S.J."/>
            <person name="Fedrigo O."/>
            <person name="Jarvis E.D."/>
            <person name="Hiller M."/>
            <person name="Vernes S.C."/>
            <person name="Myers E.W."/>
            <person name="Teeling E.C."/>
        </authorList>
    </citation>
    <scope>NUCLEOTIDE SEQUENCE [LARGE SCALE GENOMIC DNA]</scope>
    <source>
        <strain evidence="4">MRhiFer1</strain>
        <tissue evidence="4">Lung</tissue>
    </source>
</reference>
<name>A0A7J7Y6Y2_RHIFE</name>
<proteinExistence type="predicted"/>
<evidence type="ECO:0000313" key="5">
    <source>
        <dbReference type="Proteomes" id="UP000585614"/>
    </source>
</evidence>
<dbReference type="CDD" id="cd12519">
    <property type="entry name" value="RRM1_SREK1"/>
    <property type="match status" value="1"/>
</dbReference>
<dbReference type="Gene3D" id="3.30.70.330">
    <property type="match status" value="1"/>
</dbReference>
<accession>A0A7J7Y6Y2</accession>
<dbReference type="GO" id="GO:0005654">
    <property type="term" value="C:nucleoplasm"/>
    <property type="evidence" value="ECO:0007669"/>
    <property type="project" value="TreeGrafter"/>
</dbReference>
<keyword evidence="2" id="KW-1133">Transmembrane helix</keyword>
<dbReference type="PANTHER" id="PTHR32343:SF71">
    <property type="entry name" value="SPLICING REGULATORY GLUTAMIC ACID AND LYSINE RICH PROTEIN 1"/>
    <property type="match status" value="1"/>
</dbReference>
<dbReference type="EMBL" id="JACAGC010000007">
    <property type="protein sequence ID" value="KAF6357584.1"/>
    <property type="molecule type" value="Genomic_DNA"/>
</dbReference>
<feature type="transmembrane region" description="Helical" evidence="2">
    <location>
        <begin position="99"/>
        <end position="119"/>
    </location>
</feature>
<sequence length="151" mass="16540">MNSGGGFGLGLGFSLTPTAVIQVTNLSSAVTSEQMRTLFSFLGEIEELRLYPPDNAPLAFSSKVCYVKFRDPSSVGVAQHLTNTVFIDRALIVVPCAEGWYLTCFFILISVLFVTTFGFSRNWQIDSTLGVCVCVCVCMHERMNSGEGKNF</sequence>
<dbReference type="Pfam" id="PF00076">
    <property type="entry name" value="RRM_1"/>
    <property type="match status" value="1"/>
</dbReference>
<dbReference type="InterPro" id="IPR012677">
    <property type="entry name" value="Nucleotide-bd_a/b_plait_sf"/>
</dbReference>
<dbReference type="AlphaFoldDB" id="A0A7J7Y6Y2"/>
<gene>
    <name evidence="4" type="ORF">mRhiFer1_016140</name>
</gene>